<evidence type="ECO:0000313" key="2">
    <source>
        <dbReference type="EMBL" id="KAJ4347131.1"/>
    </source>
</evidence>
<organism evidence="2 3">
    <name type="scientific">Didymosphaeria variabile</name>
    <dbReference type="NCBI Taxonomy" id="1932322"/>
    <lineage>
        <taxon>Eukaryota</taxon>
        <taxon>Fungi</taxon>
        <taxon>Dikarya</taxon>
        <taxon>Ascomycota</taxon>
        <taxon>Pezizomycotina</taxon>
        <taxon>Dothideomycetes</taxon>
        <taxon>Pleosporomycetidae</taxon>
        <taxon>Pleosporales</taxon>
        <taxon>Massarineae</taxon>
        <taxon>Didymosphaeriaceae</taxon>
        <taxon>Didymosphaeria</taxon>
    </lineage>
</organism>
<dbReference type="PANTHER" id="PTHR46082:SF6">
    <property type="entry name" value="AAA+ ATPASE DOMAIN-CONTAINING PROTEIN-RELATED"/>
    <property type="match status" value="1"/>
</dbReference>
<proteinExistence type="predicted"/>
<dbReference type="OrthoDB" id="20872at2759"/>
<keyword evidence="3" id="KW-1185">Reference proteome</keyword>
<dbReference type="SUPFAM" id="SSF48452">
    <property type="entry name" value="TPR-like"/>
    <property type="match status" value="2"/>
</dbReference>
<sequence length="795" mass="90272">MRPRLAQSYREIAEQVKLPGCEDPKADMTKAVYNWLCDEQNGNWLIVLDNVDNASVFVPATSNGASPSLGSYVPPKKHGSVLITSRSKNVALQLTDHDKVVEINPMVDTDAEVLLRKKIRLEGHGDGVPELAAALDFMPLALVQAGAYIRNQGPRCSVQRYLEKFYKSDKNKTWLLKHTEPDQLRRDHEASHSILVTWQISFEHILETRSSAADLLCLMSFFDREGIPETLLRGPPSGSNGGPTNSGREANRQNDEDSDSSDDSISEFFGGDITMLRSYSFVSYSTQPDVFDMHALVQLATRDWLTTQNQLEQWKCQFITNLYEGFPKPDFENWSRCRMCFPHVKAALKHEPKTKDLQIKWAKLLFLAGRFAREDGITSDVEVMSIKARNTFTRWLGDTHNYTLACTELFSLVLSRRGQMEEAEKTLEEVMQTRIRTRGPEHKETLNSMANLATMYSINDQPNKAHALDLRVMHLRTRLLGPNDPETMASVANVAKTYLQMGQLEQAEELYRSVVAWDSRNHGSDHYITLMHTDDLAIVLWKRGNWKEAQQLLIPTGQKLEQIFGADSLHATASKSYLALTYHNEGRLQEAEELEVHLMEVKRRNFGSENIHTLNAMNNVGRTRIKLGRFPRAQILLEEVTELRLKILGPDHPETLMGLFDLTLALWMQGYWESADQLELQTLRADHKASPDGSGLTSFRGAAALSHRSTGNWKQVYQYQSRVIVEYARAYGVLDVKVLVSIGKLARSFKDGGKRLQAIAAMKKFLRLGGEIIGCMHPSLFRFWLLLEEWYADPK</sequence>
<dbReference type="GeneID" id="80914599"/>
<dbReference type="AlphaFoldDB" id="A0A9W8XEI8"/>
<feature type="region of interest" description="Disordered" evidence="1">
    <location>
        <begin position="229"/>
        <end position="263"/>
    </location>
</feature>
<gene>
    <name evidence="2" type="ORF">N0V89_011069</name>
</gene>
<evidence type="ECO:0008006" key="4">
    <source>
        <dbReference type="Google" id="ProtNLM"/>
    </source>
</evidence>
<name>A0A9W8XEI8_9PLEO</name>
<dbReference type="InterPro" id="IPR053137">
    <property type="entry name" value="NLR-like"/>
</dbReference>
<dbReference type="Pfam" id="PF13424">
    <property type="entry name" value="TPR_12"/>
    <property type="match status" value="3"/>
</dbReference>
<reference evidence="2" key="1">
    <citation type="submission" date="2022-10" db="EMBL/GenBank/DDBJ databases">
        <title>Tapping the CABI collections for fungal endophytes: first genome assemblies for Collariella, Neodidymelliopsis, Ascochyta clinopodiicola, Didymella pomorum, Didymosphaeria variabile, Neocosmospora piperis and Neocucurbitaria cava.</title>
        <authorList>
            <person name="Hill R."/>
        </authorList>
    </citation>
    <scope>NUCLEOTIDE SEQUENCE</scope>
    <source>
        <strain evidence="2">IMI 356815</strain>
    </source>
</reference>
<accession>A0A9W8XEI8</accession>
<comment type="caution">
    <text evidence="2">The sequence shown here is derived from an EMBL/GenBank/DDBJ whole genome shotgun (WGS) entry which is preliminary data.</text>
</comment>
<evidence type="ECO:0000313" key="3">
    <source>
        <dbReference type="Proteomes" id="UP001140513"/>
    </source>
</evidence>
<dbReference type="InterPro" id="IPR011990">
    <property type="entry name" value="TPR-like_helical_dom_sf"/>
</dbReference>
<evidence type="ECO:0000256" key="1">
    <source>
        <dbReference type="SAM" id="MobiDB-lite"/>
    </source>
</evidence>
<protein>
    <recommendedName>
        <fullName evidence="4">TPR-like protein</fullName>
    </recommendedName>
</protein>
<dbReference type="Gene3D" id="3.40.50.300">
    <property type="entry name" value="P-loop containing nucleotide triphosphate hydrolases"/>
    <property type="match status" value="1"/>
</dbReference>
<dbReference type="RefSeq" id="XP_056066931.1">
    <property type="nucleotide sequence ID" value="XM_056219804.1"/>
</dbReference>
<dbReference type="SUPFAM" id="SSF52540">
    <property type="entry name" value="P-loop containing nucleoside triphosphate hydrolases"/>
    <property type="match status" value="1"/>
</dbReference>
<dbReference type="InterPro" id="IPR027417">
    <property type="entry name" value="P-loop_NTPase"/>
</dbReference>
<dbReference type="Proteomes" id="UP001140513">
    <property type="component" value="Unassembled WGS sequence"/>
</dbReference>
<dbReference type="EMBL" id="JAPEUX010000008">
    <property type="protein sequence ID" value="KAJ4347131.1"/>
    <property type="molecule type" value="Genomic_DNA"/>
</dbReference>
<dbReference type="Gene3D" id="1.25.40.10">
    <property type="entry name" value="Tetratricopeptide repeat domain"/>
    <property type="match status" value="2"/>
</dbReference>
<dbReference type="PANTHER" id="PTHR46082">
    <property type="entry name" value="ATP/GTP-BINDING PROTEIN-RELATED"/>
    <property type="match status" value="1"/>
</dbReference>
<feature type="compositionally biased region" description="Low complexity" evidence="1">
    <location>
        <begin position="234"/>
        <end position="247"/>
    </location>
</feature>